<dbReference type="EMBL" id="KN818280">
    <property type="protein sequence ID" value="KIL61737.1"/>
    <property type="molecule type" value="Genomic_DNA"/>
</dbReference>
<accession>A0A0C2WJL2</accession>
<dbReference type="AlphaFoldDB" id="A0A0C2WJL2"/>
<organism evidence="2 3">
    <name type="scientific">Amanita muscaria (strain Koide BX008)</name>
    <dbReference type="NCBI Taxonomy" id="946122"/>
    <lineage>
        <taxon>Eukaryota</taxon>
        <taxon>Fungi</taxon>
        <taxon>Dikarya</taxon>
        <taxon>Basidiomycota</taxon>
        <taxon>Agaricomycotina</taxon>
        <taxon>Agaricomycetes</taxon>
        <taxon>Agaricomycetidae</taxon>
        <taxon>Agaricales</taxon>
        <taxon>Pluteineae</taxon>
        <taxon>Amanitaceae</taxon>
        <taxon>Amanita</taxon>
    </lineage>
</organism>
<proteinExistence type="predicted"/>
<evidence type="ECO:0000256" key="1">
    <source>
        <dbReference type="SAM" id="MobiDB-lite"/>
    </source>
</evidence>
<dbReference type="HOGENOM" id="CLU_3105892_0_0_1"/>
<evidence type="ECO:0000313" key="2">
    <source>
        <dbReference type="EMBL" id="KIL61737.1"/>
    </source>
</evidence>
<protein>
    <submittedName>
        <fullName evidence="2">Uncharacterized protein</fullName>
    </submittedName>
</protein>
<dbReference type="InParanoid" id="A0A0C2WJL2"/>
<keyword evidence="3" id="KW-1185">Reference proteome</keyword>
<dbReference type="Proteomes" id="UP000054549">
    <property type="component" value="Unassembled WGS sequence"/>
</dbReference>
<sequence>MLSISSCSYVAKGPDLQGQPRNVMQTRLITESASSKSKDETNLQYKAARVR</sequence>
<gene>
    <name evidence="2" type="ORF">M378DRAFT_166505</name>
</gene>
<reference evidence="2 3" key="1">
    <citation type="submission" date="2014-04" db="EMBL/GenBank/DDBJ databases">
        <title>Evolutionary Origins and Diversification of the Mycorrhizal Mutualists.</title>
        <authorList>
            <consortium name="DOE Joint Genome Institute"/>
            <consortium name="Mycorrhizal Genomics Consortium"/>
            <person name="Kohler A."/>
            <person name="Kuo A."/>
            <person name="Nagy L.G."/>
            <person name="Floudas D."/>
            <person name="Copeland A."/>
            <person name="Barry K.W."/>
            <person name="Cichocki N."/>
            <person name="Veneault-Fourrey C."/>
            <person name="LaButti K."/>
            <person name="Lindquist E.A."/>
            <person name="Lipzen A."/>
            <person name="Lundell T."/>
            <person name="Morin E."/>
            <person name="Murat C."/>
            <person name="Riley R."/>
            <person name="Ohm R."/>
            <person name="Sun H."/>
            <person name="Tunlid A."/>
            <person name="Henrissat B."/>
            <person name="Grigoriev I.V."/>
            <person name="Hibbett D.S."/>
            <person name="Martin F."/>
        </authorList>
    </citation>
    <scope>NUCLEOTIDE SEQUENCE [LARGE SCALE GENOMIC DNA]</scope>
    <source>
        <strain evidence="2 3">Koide BX008</strain>
    </source>
</reference>
<feature type="region of interest" description="Disordered" evidence="1">
    <location>
        <begin position="30"/>
        <end position="51"/>
    </location>
</feature>
<name>A0A0C2WJL2_AMAMK</name>
<evidence type="ECO:0000313" key="3">
    <source>
        <dbReference type="Proteomes" id="UP000054549"/>
    </source>
</evidence>